<proteinExistence type="predicted"/>
<keyword evidence="1" id="KW-0732">Signal</keyword>
<dbReference type="PANTHER" id="PTHR30619:SF1">
    <property type="entry name" value="RECOMBINATION PROTEIN 2"/>
    <property type="match status" value="1"/>
</dbReference>
<evidence type="ECO:0000256" key="1">
    <source>
        <dbReference type="SAM" id="SignalP"/>
    </source>
</evidence>
<dbReference type="Gene3D" id="3.60.15.10">
    <property type="entry name" value="Ribonuclease Z/Hydroxyacylglutathione hydrolase-like"/>
    <property type="match status" value="1"/>
</dbReference>
<evidence type="ECO:0000313" key="2">
    <source>
        <dbReference type="EMBL" id="AZU63122.1"/>
    </source>
</evidence>
<feature type="signal peptide" evidence="1">
    <location>
        <begin position="1"/>
        <end position="20"/>
    </location>
</feature>
<dbReference type="RefSeq" id="WP_127487915.1">
    <property type="nucleotide sequence ID" value="NZ_CP022572.1"/>
</dbReference>
<dbReference type="AlphaFoldDB" id="A0A3Q9R087"/>
<dbReference type="InterPro" id="IPR052159">
    <property type="entry name" value="Competence_DNA_uptake"/>
</dbReference>
<organism evidence="2 3">
    <name type="scientific">Neobacillus mesonae</name>
    <dbReference type="NCBI Taxonomy" id="1193713"/>
    <lineage>
        <taxon>Bacteria</taxon>
        <taxon>Bacillati</taxon>
        <taxon>Bacillota</taxon>
        <taxon>Bacilli</taxon>
        <taxon>Bacillales</taxon>
        <taxon>Bacillaceae</taxon>
        <taxon>Neobacillus</taxon>
    </lineage>
</organism>
<name>A0A3Q9R087_9BACI</name>
<reference evidence="2 3" key="1">
    <citation type="submission" date="2017-07" db="EMBL/GenBank/DDBJ databases">
        <title>The complete genome sequence of Bacillus mesonae strain H20-5, an efficient strain improving plant abiotic stress resistance.</title>
        <authorList>
            <person name="Kim S.Y."/>
            <person name="Song H."/>
            <person name="Sang M.K."/>
            <person name="Weon H.-Y."/>
            <person name="Song J."/>
        </authorList>
    </citation>
    <scope>NUCLEOTIDE SEQUENCE [LARGE SCALE GENOMIC DNA]</scope>
    <source>
        <strain evidence="2 3">H20-5</strain>
    </source>
</reference>
<feature type="chain" id="PRO_5018574759" description="ATP-dependent DNA helicase" evidence="1">
    <location>
        <begin position="21"/>
        <end position="282"/>
    </location>
</feature>
<dbReference type="PANTHER" id="PTHR30619">
    <property type="entry name" value="DNA INTERNALIZATION/COMPETENCE PROTEIN COMEC/REC2"/>
    <property type="match status" value="1"/>
</dbReference>
<sequence length="282" mass="31303">MRIVLILLSLLIPFSIMAGAAAPASSVEKVKLNIKDNEMAVTFLGLSDGDATLIQGPNAENILVNTGGVDTIVELEGWLDLYNVKKLKALILTNEMGLLSEKPLKKLISKYKIQEIITTSKLKTQLVSRFLPANLKVTNWNTGTKAVILPEVTAVVQYAGNNQNEGLDFMLEFFNHRIFLMSSFSDQAEKALLSKKLDAVNIFKLPNFPKEVEDAISKSLIQNLNPEISVMFAGTEQQLNADVLDDLHEAWSEIYYTKKHGTITIKFTETKYEVITIPSGVE</sequence>
<protein>
    <recommendedName>
        <fullName evidence="4">ATP-dependent DNA helicase</fullName>
    </recommendedName>
</protein>
<accession>A0A3Q9R087</accession>
<evidence type="ECO:0000313" key="3">
    <source>
        <dbReference type="Proteomes" id="UP000282892"/>
    </source>
</evidence>
<dbReference type="Proteomes" id="UP000282892">
    <property type="component" value="Chromosome"/>
</dbReference>
<dbReference type="OrthoDB" id="2696637at2"/>
<dbReference type="EMBL" id="CP022572">
    <property type="protein sequence ID" value="AZU63122.1"/>
    <property type="molecule type" value="Genomic_DNA"/>
</dbReference>
<keyword evidence="3" id="KW-1185">Reference proteome</keyword>
<gene>
    <name evidence="2" type="ORF">CHR53_18700</name>
</gene>
<dbReference type="InterPro" id="IPR036866">
    <property type="entry name" value="RibonucZ/Hydroxyglut_hydro"/>
</dbReference>
<evidence type="ECO:0008006" key="4">
    <source>
        <dbReference type="Google" id="ProtNLM"/>
    </source>
</evidence>
<dbReference type="KEGG" id="nmk:CHR53_18700"/>
<dbReference type="STRING" id="1193713.GCA_001636315_00577"/>